<dbReference type="CDD" id="cd14014">
    <property type="entry name" value="STKc_PknB_like"/>
    <property type="match status" value="1"/>
</dbReference>
<evidence type="ECO:0000256" key="2">
    <source>
        <dbReference type="ARBA" id="ARBA00022527"/>
    </source>
</evidence>
<evidence type="ECO:0000256" key="3">
    <source>
        <dbReference type="ARBA" id="ARBA00022679"/>
    </source>
</evidence>
<dbReference type="GO" id="GO:0004674">
    <property type="term" value="F:protein serine/threonine kinase activity"/>
    <property type="evidence" value="ECO:0007669"/>
    <property type="project" value="UniProtKB-KW"/>
</dbReference>
<accession>A0A0N0GUJ4</accession>
<keyword evidence="2 8" id="KW-0723">Serine/threonine-protein kinase</keyword>
<dbReference type="EMBL" id="LGKG01000207">
    <property type="protein sequence ID" value="KPC58439.1"/>
    <property type="molecule type" value="Genomic_DNA"/>
</dbReference>
<evidence type="ECO:0000259" key="7">
    <source>
        <dbReference type="PROSITE" id="PS50011"/>
    </source>
</evidence>
<dbReference type="InterPro" id="IPR008271">
    <property type="entry name" value="Ser/Thr_kinase_AS"/>
</dbReference>
<dbReference type="GO" id="GO:0005524">
    <property type="term" value="F:ATP binding"/>
    <property type="evidence" value="ECO:0007669"/>
    <property type="project" value="UniProtKB-KW"/>
</dbReference>
<dbReference type="RefSeq" id="WP_053928194.1">
    <property type="nucleotide sequence ID" value="NZ_LGKG01000207.1"/>
</dbReference>
<evidence type="ECO:0000256" key="1">
    <source>
        <dbReference type="ARBA" id="ARBA00012513"/>
    </source>
</evidence>
<evidence type="ECO:0000313" key="9">
    <source>
        <dbReference type="Proteomes" id="UP000037982"/>
    </source>
</evidence>
<dbReference type="Proteomes" id="UP000037982">
    <property type="component" value="Unassembled WGS sequence"/>
</dbReference>
<dbReference type="SUPFAM" id="SSF56112">
    <property type="entry name" value="Protein kinase-like (PK-like)"/>
    <property type="match status" value="1"/>
</dbReference>
<dbReference type="PANTHER" id="PTHR43289:SF6">
    <property type="entry name" value="SERINE_THREONINE-PROTEIN KINASE NEKL-3"/>
    <property type="match status" value="1"/>
</dbReference>
<dbReference type="InterPro" id="IPR011009">
    <property type="entry name" value="Kinase-like_dom_sf"/>
</dbReference>
<dbReference type="EC" id="2.7.11.1" evidence="1"/>
<dbReference type="Gene3D" id="1.10.510.10">
    <property type="entry name" value="Transferase(Phosphotransferase) domain 1"/>
    <property type="match status" value="1"/>
</dbReference>
<dbReference type="Pfam" id="PF00069">
    <property type="entry name" value="Pkinase"/>
    <property type="match status" value="1"/>
</dbReference>
<reference evidence="9" key="1">
    <citation type="submission" date="2015-07" db="EMBL/GenBank/DDBJ databases">
        <authorList>
            <person name="Ju K.-S."/>
            <person name="Doroghazi J.R."/>
            <person name="Metcalf W.W."/>
        </authorList>
    </citation>
    <scope>NUCLEOTIDE SEQUENCE [LARGE SCALE GENOMIC DNA]</scope>
    <source>
        <strain evidence="9">NRRL ISP-5002</strain>
    </source>
</reference>
<dbReference type="PROSITE" id="PS00108">
    <property type="entry name" value="PROTEIN_KINASE_ST"/>
    <property type="match status" value="1"/>
</dbReference>
<dbReference type="PROSITE" id="PS50011">
    <property type="entry name" value="PROTEIN_KINASE_DOM"/>
    <property type="match status" value="1"/>
</dbReference>
<evidence type="ECO:0000256" key="5">
    <source>
        <dbReference type="ARBA" id="ARBA00022777"/>
    </source>
</evidence>
<keyword evidence="9" id="KW-1185">Reference proteome</keyword>
<sequence length="303" mass="32954">MSHATAPPAPPLAPGTRPAPGYEVLAHLARTGWLDLYDAWSEERDCRCVVKVVRPDRRHEEGLGDRLLREGRWLRSFTHPHLVRAYETFESPQPLVVLETLTGETLTHLVHRLRRRPAAEDVALLGVHLCSAIHYLHGQGLLHLDLKPSNVVVDCGHAKVLDLSVARPPGAAPAGVGTFCYLAPEQARGGLLTAAADVWGIGVTLYEVAAGDLPFDCGEGTGSRTGDVTTGDVTTGRDDWYPQLEDTAPSIRSRRRLPRDLATAIDGCLQPDPDARPAVRELAAAFEAVLPWQHRHVAPTLPP</sequence>
<keyword evidence="3" id="KW-0808">Transferase</keyword>
<comment type="caution">
    <text evidence="8">The sequence shown here is derived from an EMBL/GenBank/DDBJ whole genome shotgun (WGS) entry which is preliminary data.</text>
</comment>
<dbReference type="PANTHER" id="PTHR43289">
    <property type="entry name" value="MITOGEN-ACTIVATED PROTEIN KINASE KINASE KINASE 20-RELATED"/>
    <property type="match status" value="1"/>
</dbReference>
<organism evidence="8 9">
    <name type="scientific">Streptomyces chattanoogensis</name>
    <dbReference type="NCBI Taxonomy" id="66876"/>
    <lineage>
        <taxon>Bacteria</taxon>
        <taxon>Bacillati</taxon>
        <taxon>Actinomycetota</taxon>
        <taxon>Actinomycetes</taxon>
        <taxon>Kitasatosporales</taxon>
        <taxon>Streptomycetaceae</taxon>
        <taxon>Streptomyces</taxon>
    </lineage>
</organism>
<feature type="domain" description="Protein kinase" evidence="7">
    <location>
        <begin position="22"/>
        <end position="290"/>
    </location>
</feature>
<dbReference type="InterPro" id="IPR000719">
    <property type="entry name" value="Prot_kinase_dom"/>
</dbReference>
<gene>
    <name evidence="8" type="ORF">ADL29_39035</name>
</gene>
<keyword evidence="6" id="KW-0067">ATP-binding</keyword>
<dbReference type="SMART" id="SM00220">
    <property type="entry name" value="S_TKc"/>
    <property type="match status" value="1"/>
</dbReference>
<keyword evidence="5 8" id="KW-0418">Kinase</keyword>
<evidence type="ECO:0000313" key="8">
    <source>
        <dbReference type="EMBL" id="KPC58439.1"/>
    </source>
</evidence>
<dbReference type="AlphaFoldDB" id="A0A0N0GUJ4"/>
<proteinExistence type="predicted"/>
<keyword evidence="4" id="KW-0547">Nucleotide-binding</keyword>
<evidence type="ECO:0000256" key="6">
    <source>
        <dbReference type="ARBA" id="ARBA00022840"/>
    </source>
</evidence>
<dbReference type="PATRIC" id="fig|66876.3.peg.8570"/>
<name>A0A0N0GUJ4_9ACTN</name>
<evidence type="ECO:0000256" key="4">
    <source>
        <dbReference type="ARBA" id="ARBA00022741"/>
    </source>
</evidence>
<protein>
    <recommendedName>
        <fullName evidence="1">non-specific serine/threonine protein kinase</fullName>
        <ecNumber evidence="1">2.7.11.1</ecNumber>
    </recommendedName>
</protein>
<dbReference type="Gene3D" id="3.30.200.20">
    <property type="entry name" value="Phosphorylase Kinase, domain 1"/>
    <property type="match status" value="1"/>
</dbReference>